<dbReference type="EMBL" id="MU006092">
    <property type="protein sequence ID" value="KAF2840994.1"/>
    <property type="molecule type" value="Genomic_DNA"/>
</dbReference>
<dbReference type="GO" id="GO:0046872">
    <property type="term" value="F:metal ion binding"/>
    <property type="evidence" value="ECO:0007669"/>
    <property type="project" value="UniProtKB-KW"/>
</dbReference>
<evidence type="ECO:0000256" key="1">
    <source>
        <dbReference type="ARBA" id="ARBA00022723"/>
    </source>
</evidence>
<keyword evidence="1" id="KW-0479">Metal-binding</keyword>
<reference evidence="4" key="1">
    <citation type="journal article" date="2020" name="Stud. Mycol.">
        <title>101 Dothideomycetes genomes: a test case for predicting lifestyles and emergence of pathogens.</title>
        <authorList>
            <person name="Haridas S."/>
            <person name="Albert R."/>
            <person name="Binder M."/>
            <person name="Bloem J."/>
            <person name="Labutti K."/>
            <person name="Salamov A."/>
            <person name="Andreopoulos B."/>
            <person name="Baker S."/>
            <person name="Barry K."/>
            <person name="Bills G."/>
            <person name="Bluhm B."/>
            <person name="Cannon C."/>
            <person name="Castanera R."/>
            <person name="Culley D."/>
            <person name="Daum C."/>
            <person name="Ezra D."/>
            <person name="Gonzalez J."/>
            <person name="Henrissat B."/>
            <person name="Kuo A."/>
            <person name="Liang C."/>
            <person name="Lipzen A."/>
            <person name="Lutzoni F."/>
            <person name="Magnuson J."/>
            <person name="Mondo S."/>
            <person name="Nolan M."/>
            <person name="Ohm R."/>
            <person name="Pangilinan J."/>
            <person name="Park H.-J."/>
            <person name="Ramirez L."/>
            <person name="Alfaro M."/>
            <person name="Sun H."/>
            <person name="Tritt A."/>
            <person name="Yoshinaga Y."/>
            <person name="Zwiers L.-H."/>
            <person name="Turgeon B."/>
            <person name="Goodwin S."/>
            <person name="Spatafora J."/>
            <person name="Crous P."/>
            <person name="Grigoriev I."/>
        </authorList>
    </citation>
    <scope>NUCLEOTIDE SEQUENCE</scope>
    <source>
        <strain evidence="4">CBS 101060</strain>
    </source>
</reference>
<dbReference type="Proteomes" id="UP000799429">
    <property type="component" value="Unassembled WGS sequence"/>
</dbReference>
<dbReference type="InterPro" id="IPR002227">
    <property type="entry name" value="Tyrosinase_Cu-bd"/>
</dbReference>
<evidence type="ECO:0000259" key="3">
    <source>
        <dbReference type="PROSITE" id="PS00498"/>
    </source>
</evidence>
<dbReference type="OrthoDB" id="6132182at2759"/>
<protein>
    <submittedName>
        <fullName evidence="4">Di-copper centre-containing protein</fullName>
    </submittedName>
</protein>
<comment type="caution">
    <text evidence="4">The sequence shown here is derived from an EMBL/GenBank/DDBJ whole genome shotgun (WGS) entry which is preliminary data.</text>
</comment>
<dbReference type="Pfam" id="PF00264">
    <property type="entry name" value="Tyrosinase"/>
    <property type="match status" value="1"/>
</dbReference>
<dbReference type="InterPro" id="IPR008922">
    <property type="entry name" value="Di-copper_centre_dom_sf"/>
</dbReference>
<gene>
    <name evidence="4" type="ORF">M501DRAFT_1002088</name>
</gene>
<dbReference type="SUPFAM" id="SSF48056">
    <property type="entry name" value="Di-copper centre-containing domain"/>
    <property type="match status" value="1"/>
</dbReference>
<evidence type="ECO:0000313" key="4">
    <source>
        <dbReference type="EMBL" id="KAF2840994.1"/>
    </source>
</evidence>
<keyword evidence="2" id="KW-0560">Oxidoreductase</keyword>
<sequence>MGYNPRCLRRDINPYVSSRWNRDIDAVNLILQNPDIAAFQSRMQGDFPAGFAGVHTGGHFTIGGDPGGDLFASPGDPAFYLHHANIDRTWWTWQNMDIAKRTLALAGNTTLGGDRPTRLEDNMDIGVNAGEIKIKDAMNTIGGAPFCYIYV</sequence>
<feature type="domain" description="Tyrosinase copper-binding" evidence="3">
    <location>
        <begin position="76"/>
        <end position="87"/>
    </location>
</feature>
<proteinExistence type="predicted"/>
<dbReference type="PANTHER" id="PTHR11474">
    <property type="entry name" value="TYROSINASE FAMILY MEMBER"/>
    <property type="match status" value="1"/>
</dbReference>
<dbReference type="InterPro" id="IPR050316">
    <property type="entry name" value="Tyrosinase/Hemocyanin"/>
</dbReference>
<dbReference type="AlphaFoldDB" id="A0A9P4SEQ9"/>
<evidence type="ECO:0000313" key="5">
    <source>
        <dbReference type="Proteomes" id="UP000799429"/>
    </source>
</evidence>
<dbReference type="GO" id="GO:0016491">
    <property type="term" value="F:oxidoreductase activity"/>
    <property type="evidence" value="ECO:0007669"/>
    <property type="project" value="UniProtKB-KW"/>
</dbReference>
<evidence type="ECO:0000256" key="2">
    <source>
        <dbReference type="ARBA" id="ARBA00023002"/>
    </source>
</evidence>
<dbReference type="Gene3D" id="1.10.1280.10">
    <property type="entry name" value="Di-copper center containing domain from catechol oxidase"/>
    <property type="match status" value="1"/>
</dbReference>
<dbReference type="PROSITE" id="PS00498">
    <property type="entry name" value="TYROSINASE_2"/>
    <property type="match status" value="1"/>
</dbReference>
<keyword evidence="5" id="KW-1185">Reference proteome</keyword>
<name>A0A9P4SEQ9_9PEZI</name>
<dbReference type="PANTHER" id="PTHR11474:SF125">
    <property type="entry name" value="N-ACETYL-6-HYDROXYTRYPTOPHAN OXIDASE IVOB-RELATED"/>
    <property type="match status" value="1"/>
</dbReference>
<organism evidence="4 5">
    <name type="scientific">Patellaria atrata CBS 101060</name>
    <dbReference type="NCBI Taxonomy" id="1346257"/>
    <lineage>
        <taxon>Eukaryota</taxon>
        <taxon>Fungi</taxon>
        <taxon>Dikarya</taxon>
        <taxon>Ascomycota</taxon>
        <taxon>Pezizomycotina</taxon>
        <taxon>Dothideomycetes</taxon>
        <taxon>Dothideomycetes incertae sedis</taxon>
        <taxon>Patellariales</taxon>
        <taxon>Patellariaceae</taxon>
        <taxon>Patellaria</taxon>
    </lineage>
</organism>
<accession>A0A9P4SEQ9</accession>